<comment type="caution">
    <text evidence="3">The sequence shown here is derived from an EMBL/GenBank/DDBJ whole genome shotgun (WGS) entry which is preliminary data.</text>
</comment>
<dbReference type="AlphaFoldDB" id="A0A543P1T3"/>
<feature type="chain" id="PRO_5039278556" description="Allene oxide cyclase barrel-like domain-containing protein" evidence="1">
    <location>
        <begin position="26"/>
        <end position="161"/>
    </location>
</feature>
<organism evidence="3 4">
    <name type="scientific">Blastococcus colisei</name>
    <dbReference type="NCBI Taxonomy" id="1564162"/>
    <lineage>
        <taxon>Bacteria</taxon>
        <taxon>Bacillati</taxon>
        <taxon>Actinomycetota</taxon>
        <taxon>Actinomycetes</taxon>
        <taxon>Geodermatophilales</taxon>
        <taxon>Geodermatophilaceae</taxon>
        <taxon>Blastococcus</taxon>
    </lineage>
</organism>
<dbReference type="Proteomes" id="UP000319865">
    <property type="component" value="Unassembled WGS sequence"/>
</dbReference>
<feature type="domain" description="Allene oxide cyclase barrel-like" evidence="2">
    <location>
        <begin position="47"/>
        <end position="142"/>
    </location>
</feature>
<dbReference type="Pfam" id="PF18678">
    <property type="entry name" value="AOC_like"/>
    <property type="match status" value="1"/>
</dbReference>
<keyword evidence="4" id="KW-1185">Reference proteome</keyword>
<dbReference type="InterPro" id="IPR044859">
    <property type="entry name" value="Allene_oxi_cyc_Dirigent"/>
</dbReference>
<dbReference type="InterPro" id="IPR041013">
    <property type="entry name" value="AOC-like"/>
</dbReference>
<name>A0A543P1T3_9ACTN</name>
<proteinExistence type="predicted"/>
<gene>
    <name evidence="3" type="ORF">FHU33_4755</name>
</gene>
<dbReference type="PROSITE" id="PS51318">
    <property type="entry name" value="TAT"/>
    <property type="match status" value="1"/>
</dbReference>
<evidence type="ECO:0000313" key="4">
    <source>
        <dbReference type="Proteomes" id="UP000319865"/>
    </source>
</evidence>
<dbReference type="GO" id="GO:0017000">
    <property type="term" value="P:antibiotic biosynthetic process"/>
    <property type="evidence" value="ECO:0007669"/>
    <property type="project" value="InterPro"/>
</dbReference>
<keyword evidence="1" id="KW-0732">Signal</keyword>
<feature type="signal peptide" evidence="1">
    <location>
        <begin position="1"/>
        <end position="25"/>
    </location>
</feature>
<dbReference type="Gene3D" id="2.40.480.10">
    <property type="entry name" value="Allene oxide cyclase-like"/>
    <property type="match status" value="1"/>
</dbReference>
<reference evidence="3 4" key="1">
    <citation type="submission" date="2019-06" db="EMBL/GenBank/DDBJ databases">
        <title>Sequencing the genomes of 1000 actinobacteria strains.</title>
        <authorList>
            <person name="Klenk H.-P."/>
        </authorList>
    </citation>
    <scope>NUCLEOTIDE SEQUENCE [LARGE SCALE GENOMIC DNA]</scope>
    <source>
        <strain evidence="3 4">DSM 46837</strain>
    </source>
</reference>
<dbReference type="EMBL" id="VFQE01000002">
    <property type="protein sequence ID" value="TQN38075.1"/>
    <property type="molecule type" value="Genomic_DNA"/>
</dbReference>
<evidence type="ECO:0000259" key="2">
    <source>
        <dbReference type="Pfam" id="PF18678"/>
    </source>
</evidence>
<dbReference type="RefSeq" id="WP_142027959.1">
    <property type="nucleotide sequence ID" value="NZ_VFQE01000002.1"/>
</dbReference>
<dbReference type="GO" id="GO:0016853">
    <property type="term" value="F:isomerase activity"/>
    <property type="evidence" value="ECO:0007669"/>
    <property type="project" value="InterPro"/>
</dbReference>
<accession>A0A543P1T3</accession>
<dbReference type="OrthoDB" id="5195420at2"/>
<protein>
    <recommendedName>
        <fullName evidence="2">Allene oxide cyclase barrel-like domain-containing protein</fullName>
    </recommendedName>
</protein>
<evidence type="ECO:0000313" key="3">
    <source>
        <dbReference type="EMBL" id="TQN38075.1"/>
    </source>
</evidence>
<evidence type="ECO:0000256" key="1">
    <source>
        <dbReference type="SAM" id="SignalP"/>
    </source>
</evidence>
<sequence length="161" mass="16633">MTITRSRRAVLAATVLLAGAGAALAVAPTAAADQTLHLTTVKVPDQSTELDLGAPGFSTGDTEIFVDEVQRRGRAVGSSTGSCTLALVSDTRLVALCTTTILLPEGTVTTQGAFDENPQQGPEGFRWAVTGGTGRYTGTAGEAIGTFRPDSDIVDVVIRLR</sequence>
<dbReference type="InterPro" id="IPR006311">
    <property type="entry name" value="TAT_signal"/>
</dbReference>